<sequence length="63" mass="7339">MKRKTRKRIYLALMAIDLITVLIIIGFTDMPYSGRQYFGYAFTILLTLYCLVPNTKDNTKDKS</sequence>
<evidence type="ECO:0000313" key="7">
    <source>
        <dbReference type="Proteomes" id="UP000814367"/>
    </source>
</evidence>
<dbReference type="EMBL" id="QXWP01000004">
    <property type="protein sequence ID" value="NBH31037.1"/>
    <property type="molecule type" value="Genomic_DNA"/>
</dbReference>
<keyword evidence="7" id="KW-1185">Reference proteome</keyword>
<keyword evidence="1" id="KW-1133">Transmembrane helix</keyword>
<dbReference type="Proteomes" id="UP000481807">
    <property type="component" value="Unassembled WGS sequence"/>
</dbReference>
<dbReference type="EMBL" id="JAANHJ010000001">
    <property type="protein sequence ID" value="MCG6224448.1"/>
    <property type="molecule type" value="Genomic_DNA"/>
</dbReference>
<dbReference type="EMBL" id="QSTD01000004">
    <property type="protein sequence ID" value="RGM29751.1"/>
    <property type="molecule type" value="Genomic_DNA"/>
</dbReference>
<evidence type="ECO:0000313" key="2">
    <source>
        <dbReference type="EMBL" id="MCG6224448.1"/>
    </source>
</evidence>
<organism evidence="4 5">
    <name type="scientific">Staphylococcus warneri</name>
    <dbReference type="NCBI Taxonomy" id="1292"/>
    <lineage>
        <taxon>Bacteria</taxon>
        <taxon>Bacillati</taxon>
        <taxon>Bacillota</taxon>
        <taxon>Bacilli</taxon>
        <taxon>Bacillales</taxon>
        <taxon>Staphylococcaceae</taxon>
        <taxon>Staphylococcus</taxon>
    </lineage>
</organism>
<reference evidence="4 5" key="1">
    <citation type="submission" date="2018-08" db="EMBL/GenBank/DDBJ databases">
        <title>A genome reference for cultivated species of the human gut microbiota.</title>
        <authorList>
            <person name="Zou Y."/>
            <person name="Xue W."/>
            <person name="Luo G."/>
        </authorList>
    </citation>
    <scope>NUCLEOTIDE SEQUENCE [LARGE SCALE GENOMIC DNA]</scope>
    <source>
        <strain evidence="4 5">OM08-17AT</strain>
    </source>
</reference>
<keyword evidence="1" id="KW-0812">Transmembrane</keyword>
<feature type="transmembrane region" description="Helical" evidence="1">
    <location>
        <begin position="9"/>
        <end position="28"/>
    </location>
</feature>
<dbReference type="AlphaFoldDB" id="A0A364USW7"/>
<evidence type="ECO:0000313" key="5">
    <source>
        <dbReference type="Proteomes" id="UP000261016"/>
    </source>
</evidence>
<evidence type="ECO:0000256" key="1">
    <source>
        <dbReference type="SAM" id="Phobius"/>
    </source>
</evidence>
<reference evidence="2 7" key="3">
    <citation type="submission" date="2020-03" db="EMBL/GenBank/DDBJ databases">
        <title>Comparative genetics of Staphylococcus warneri persistents from caprine mastitis.</title>
        <authorList>
            <person name="Franca C.A."/>
            <person name="Rosa D.S."/>
            <person name="Silva A."/>
            <person name="Rodrigues D.L.N."/>
            <person name="Santos R.G."/>
            <person name="Castillo R.E.H."/>
            <person name="Moreira M.A.S."/>
            <person name="Lima M.C."/>
            <person name="Gouveia G.V."/>
            <person name="Gouveia J.J.S."/>
            <person name="Souza R.F.S."/>
            <person name="Bertram B."/>
            <person name="Azevedo V."/>
            <person name="Costa M."/>
        </authorList>
    </citation>
    <scope>NUCLEOTIDE SEQUENCE [LARGE SCALE GENOMIC DNA]</scope>
    <source>
        <strain evidence="2 7">Cap 9.2</strain>
    </source>
</reference>
<evidence type="ECO:0000313" key="3">
    <source>
        <dbReference type="EMBL" id="NBH31037.1"/>
    </source>
</evidence>
<dbReference type="Proteomes" id="UP000261016">
    <property type="component" value="Unassembled WGS sequence"/>
</dbReference>
<proteinExistence type="predicted"/>
<dbReference type="Proteomes" id="UP000814367">
    <property type="component" value="Unassembled WGS sequence"/>
</dbReference>
<comment type="caution">
    <text evidence="4">The sequence shown here is derived from an EMBL/GenBank/DDBJ whole genome shotgun (WGS) entry which is preliminary data.</text>
</comment>
<evidence type="ECO:0000313" key="4">
    <source>
        <dbReference type="EMBL" id="RGM29751.1"/>
    </source>
</evidence>
<feature type="transmembrane region" description="Helical" evidence="1">
    <location>
        <begin position="34"/>
        <end position="52"/>
    </location>
</feature>
<name>A0A364USW7_STAWA</name>
<protein>
    <submittedName>
        <fullName evidence="4">Uncharacterized protein</fullName>
    </submittedName>
</protein>
<accession>A0A364USW7</accession>
<evidence type="ECO:0000313" key="6">
    <source>
        <dbReference type="Proteomes" id="UP000481807"/>
    </source>
</evidence>
<reference evidence="3 6" key="2">
    <citation type="submission" date="2018-08" db="EMBL/GenBank/DDBJ databases">
        <title>Murine metabolic-syndrome-specific gut microbial biobank.</title>
        <authorList>
            <person name="Liu C."/>
        </authorList>
    </citation>
    <scope>NUCLEOTIDE SEQUENCE [LARGE SCALE GENOMIC DNA]</scope>
    <source>
        <strain evidence="3 6">1XD21-27</strain>
    </source>
</reference>
<gene>
    <name evidence="3" type="ORF">D3Z30_08590</name>
    <name evidence="4" type="ORF">DXC19_09030</name>
    <name evidence="2" type="ORF">G8J23_00255</name>
</gene>
<keyword evidence="1" id="KW-0472">Membrane</keyword>